<dbReference type="EMBL" id="SMFR01000002">
    <property type="protein sequence ID" value="TCJ97176.1"/>
    <property type="molecule type" value="Genomic_DNA"/>
</dbReference>
<keyword evidence="2" id="KW-1185">Reference proteome</keyword>
<reference evidence="1 2" key="1">
    <citation type="submission" date="2019-03" db="EMBL/GenBank/DDBJ databases">
        <title>Genomic Encyclopedia of Type Strains, Phase IV (KMG-IV): sequencing the most valuable type-strain genomes for metagenomic binning, comparative biology and taxonomic classification.</title>
        <authorList>
            <person name="Goeker M."/>
        </authorList>
    </citation>
    <scope>NUCLEOTIDE SEQUENCE [LARGE SCALE GENOMIC DNA]</scope>
    <source>
        <strain evidence="1 2">DSM 44684</strain>
    </source>
</reference>
<name>A0A4R1FPT3_9NOCA</name>
<dbReference type="AlphaFoldDB" id="A0A4R1FPT3"/>
<comment type="caution">
    <text evidence="1">The sequence shown here is derived from an EMBL/GenBank/DDBJ whole genome shotgun (WGS) entry which is preliminary data.</text>
</comment>
<dbReference type="RefSeq" id="WP_255284064.1">
    <property type="nucleotide sequence ID" value="NZ_SMFR01000002.1"/>
</dbReference>
<gene>
    <name evidence="1" type="ORF">DFR71_3212</name>
</gene>
<evidence type="ECO:0000313" key="1">
    <source>
        <dbReference type="EMBL" id="TCJ97176.1"/>
    </source>
</evidence>
<protein>
    <submittedName>
        <fullName evidence="1">Uncharacterized protein</fullName>
    </submittedName>
</protein>
<dbReference type="STRING" id="1210063.GCA_001612665_00873"/>
<accession>A0A4R1FPT3</accession>
<sequence length="44" mass="5253">MTDTPLRRRLIHFEPDVGSLKPYGNGAYSRLLDNKNPYSWKCWR</sequence>
<dbReference type="Proteomes" id="UP000294856">
    <property type="component" value="Unassembled WGS sequence"/>
</dbReference>
<proteinExistence type="predicted"/>
<evidence type="ECO:0000313" key="2">
    <source>
        <dbReference type="Proteomes" id="UP000294856"/>
    </source>
</evidence>
<organism evidence="1 2">
    <name type="scientific">Nocardia alba</name>
    <dbReference type="NCBI Taxonomy" id="225051"/>
    <lineage>
        <taxon>Bacteria</taxon>
        <taxon>Bacillati</taxon>
        <taxon>Actinomycetota</taxon>
        <taxon>Actinomycetes</taxon>
        <taxon>Mycobacteriales</taxon>
        <taxon>Nocardiaceae</taxon>
        <taxon>Nocardia</taxon>
    </lineage>
</organism>